<dbReference type="Gene3D" id="1.10.443.10">
    <property type="entry name" value="Intergrase catalytic core"/>
    <property type="match status" value="1"/>
</dbReference>
<dbReference type="InterPro" id="IPR013762">
    <property type="entry name" value="Integrase-like_cat_sf"/>
</dbReference>
<dbReference type="InterPro" id="IPR011010">
    <property type="entry name" value="DNA_brk_join_enz"/>
</dbReference>
<evidence type="ECO:0000313" key="5">
    <source>
        <dbReference type="Proteomes" id="UP001447008"/>
    </source>
</evidence>
<feature type="domain" description="Tyr recombinase" evidence="3">
    <location>
        <begin position="181"/>
        <end position="389"/>
    </location>
</feature>
<dbReference type="RefSeq" id="WP_342675605.1">
    <property type="nucleotide sequence ID" value="NZ_JBCGCU010000001.1"/>
</dbReference>
<dbReference type="EMBL" id="JBCGCU010000001">
    <property type="protein sequence ID" value="MEM0514066.1"/>
    <property type="molecule type" value="Genomic_DNA"/>
</dbReference>
<keyword evidence="5" id="KW-1185">Reference proteome</keyword>
<dbReference type="PROSITE" id="PS51898">
    <property type="entry name" value="TYR_RECOMBINASE"/>
    <property type="match status" value="1"/>
</dbReference>
<dbReference type="Proteomes" id="UP001447008">
    <property type="component" value="Unassembled WGS sequence"/>
</dbReference>
<gene>
    <name evidence="4" type="ORF">WCN91_01195</name>
</gene>
<dbReference type="PANTHER" id="PTHR30349:SF64">
    <property type="entry name" value="PROPHAGE INTEGRASE INTD-RELATED"/>
    <property type="match status" value="1"/>
</dbReference>
<comment type="caution">
    <text evidence="4">The sequence shown here is derived from an EMBL/GenBank/DDBJ whole genome shotgun (WGS) entry which is preliminary data.</text>
</comment>
<dbReference type="InterPro" id="IPR050090">
    <property type="entry name" value="Tyrosine_recombinase_XerCD"/>
</dbReference>
<reference evidence="4 5" key="1">
    <citation type="submission" date="2024-03" db="EMBL/GenBank/DDBJ databases">
        <title>Pseudoalteromonas qingdaonensis sp. nov., isolated from the intestines of marine benthic organisms.</title>
        <authorList>
            <person name="Lin X."/>
            <person name="Fang S."/>
            <person name="Hu X."/>
        </authorList>
    </citation>
    <scope>NUCLEOTIDE SEQUENCE [LARGE SCALE GENOMIC DNA]</scope>
    <source>
        <strain evidence="4 5">YIC-827</strain>
    </source>
</reference>
<evidence type="ECO:0000259" key="3">
    <source>
        <dbReference type="PROSITE" id="PS51898"/>
    </source>
</evidence>
<evidence type="ECO:0000256" key="1">
    <source>
        <dbReference type="ARBA" id="ARBA00022908"/>
    </source>
</evidence>
<evidence type="ECO:0000256" key="2">
    <source>
        <dbReference type="ARBA" id="ARBA00023172"/>
    </source>
</evidence>
<keyword evidence="2" id="KW-0233">DNA recombination</keyword>
<protein>
    <submittedName>
        <fullName evidence="4">Site-specific integrase</fullName>
    </submittedName>
</protein>
<dbReference type="PANTHER" id="PTHR30349">
    <property type="entry name" value="PHAGE INTEGRASE-RELATED"/>
    <property type="match status" value="1"/>
</dbReference>
<proteinExistence type="predicted"/>
<dbReference type="SUPFAM" id="SSF56349">
    <property type="entry name" value="DNA breaking-rejoining enzymes"/>
    <property type="match status" value="1"/>
</dbReference>
<accession>A0ABU9MS19</accession>
<dbReference type="CDD" id="cd00397">
    <property type="entry name" value="DNA_BRE_C"/>
    <property type="match status" value="1"/>
</dbReference>
<keyword evidence="1" id="KW-0229">DNA integration</keyword>
<organism evidence="4 5">
    <name type="scientific">Pseudoalteromonas qingdaonensis</name>
    <dbReference type="NCBI Taxonomy" id="3131913"/>
    <lineage>
        <taxon>Bacteria</taxon>
        <taxon>Pseudomonadati</taxon>
        <taxon>Pseudomonadota</taxon>
        <taxon>Gammaproteobacteria</taxon>
        <taxon>Alteromonadales</taxon>
        <taxon>Pseudoalteromonadaceae</taxon>
        <taxon>Pseudoalteromonas</taxon>
    </lineage>
</organism>
<evidence type="ECO:0000313" key="4">
    <source>
        <dbReference type="EMBL" id="MEM0514066.1"/>
    </source>
</evidence>
<sequence length="408" mass="47608">MLTIVQSDDFKTEIQTPFCKAKSSIQLKGFPTFYEDGEYVMPINLWMNHLINVKRAKNINSNVRAISRYWRFLKSHELSWKDFPTIKSNKPTYLFRNQDLLAAVKAGELNSSTAAVYMNHIIKFYEWAYYEGLIQFSKENKPFEVEFVSVKTTGMLAHINRNYVVRSSDLRIRVPRRTPEQSLNPLTEDEVKLYSRALKEQSIEFQIHQLLQLMCGLRIEEACTFPASLVKRSNSDTYHVQVSIGPHNGVHTKFGSVRTIEVPTVLMNKMYRYLISERRQKRECKAEKPIAELLITNRGKPYTPNAIQRHFNLARGHIRNELNAHFQHRTHDLRATYGTFRLASLLDEKVGLSPFDAMSLIMGWMGHKDEKTTWRYLNFINRRKASIRAICFLDQIMNSVINEHVTIP</sequence>
<name>A0ABU9MS19_9GAMM</name>
<dbReference type="InterPro" id="IPR002104">
    <property type="entry name" value="Integrase_catalytic"/>
</dbReference>